<name>A0A3Q1GH57_9TELE</name>
<dbReference type="GeneTree" id="ENSGT00510000047616"/>
<dbReference type="Gene3D" id="3.30.428.10">
    <property type="entry name" value="HIT-like"/>
    <property type="match status" value="1"/>
</dbReference>
<sequence>MATNSGRNCIFCLIANDQDEEAEIMKESDELVCFKDINPAAPHHYLVVPKRHIHCCFSLHRGHISLVKRMAEMGEAVLREQGITDMKVARLGFHMPPYISVGHLHLHVIAPTCQISPYMKYKFIPETVAFITEESLRNWLWNINHQNPSII</sequence>
<dbReference type="InterPro" id="IPR001310">
    <property type="entry name" value="Histidine_triad_HIT"/>
</dbReference>
<dbReference type="Ensembl" id="ENSAPOT00000033821.1">
    <property type="protein sequence ID" value="ENSAPOP00000016875.1"/>
    <property type="gene ID" value="ENSAPOG00000020023.1"/>
</dbReference>
<keyword evidence="8" id="KW-1185">Reference proteome</keyword>
<protein>
    <submittedName>
        <fullName evidence="7">Histidine triad nucleotide-binding protein 3-like</fullName>
    </submittedName>
</protein>
<proteinExistence type="inferred from homology"/>
<evidence type="ECO:0000256" key="4">
    <source>
        <dbReference type="PIRSR" id="PIRSR601310-3"/>
    </source>
</evidence>
<evidence type="ECO:0000256" key="2">
    <source>
        <dbReference type="ARBA" id="ARBA00025764"/>
    </source>
</evidence>
<feature type="active site" description="Tele-AMP-histidine intermediate" evidence="3">
    <location>
        <position position="105"/>
    </location>
</feature>
<dbReference type="AlphaFoldDB" id="A0A3Q1GH57"/>
<dbReference type="PANTHER" id="PTHR12486">
    <property type="entry name" value="APRATAXIN-RELATED"/>
    <property type="match status" value="1"/>
</dbReference>
<dbReference type="Proteomes" id="UP000257200">
    <property type="component" value="Unplaced"/>
</dbReference>
<dbReference type="Ensembl" id="ENSAPOT00000026005.1">
    <property type="protein sequence ID" value="ENSAPOP00000016883.1"/>
    <property type="gene ID" value="ENSAPOG00000020023.1"/>
</dbReference>
<dbReference type="PRINTS" id="PR00332">
    <property type="entry name" value="HISTRIAD"/>
</dbReference>
<evidence type="ECO:0000313" key="8">
    <source>
        <dbReference type="Proteomes" id="UP000257200"/>
    </source>
</evidence>
<feature type="domain" description="HIT" evidence="6">
    <location>
        <begin position="10"/>
        <end position="118"/>
    </location>
</feature>
<comment type="catalytic activity">
    <reaction evidence="1">
        <text>adenosine 5'-phosphoramidate + H2O = NH4(+) + AMP</text>
        <dbReference type="Rhea" id="RHEA:67916"/>
        <dbReference type="ChEBI" id="CHEBI:15377"/>
        <dbReference type="ChEBI" id="CHEBI:28938"/>
        <dbReference type="ChEBI" id="CHEBI:57890"/>
        <dbReference type="ChEBI" id="CHEBI:456215"/>
    </reaction>
</comment>
<dbReference type="Pfam" id="PF11969">
    <property type="entry name" value="DcpS_C"/>
    <property type="match status" value="1"/>
</dbReference>
<accession>A0A3Q1GH57</accession>
<organism evidence="7 8">
    <name type="scientific">Acanthochromis polyacanthus</name>
    <name type="common">spiny chromis</name>
    <dbReference type="NCBI Taxonomy" id="80966"/>
    <lineage>
        <taxon>Eukaryota</taxon>
        <taxon>Metazoa</taxon>
        <taxon>Chordata</taxon>
        <taxon>Craniata</taxon>
        <taxon>Vertebrata</taxon>
        <taxon>Euteleostomi</taxon>
        <taxon>Actinopterygii</taxon>
        <taxon>Neopterygii</taxon>
        <taxon>Teleostei</taxon>
        <taxon>Neoteleostei</taxon>
        <taxon>Acanthomorphata</taxon>
        <taxon>Ovalentaria</taxon>
        <taxon>Pomacentridae</taxon>
        <taxon>Acanthochromis</taxon>
    </lineage>
</organism>
<evidence type="ECO:0000313" key="7">
    <source>
        <dbReference type="Ensembl" id="ENSAPOP00000016875.1"/>
    </source>
</evidence>
<reference evidence="7" key="1">
    <citation type="submission" date="2025-05" db="UniProtKB">
        <authorList>
            <consortium name="Ensembl"/>
        </authorList>
    </citation>
    <scope>IDENTIFICATION</scope>
</reference>
<dbReference type="PROSITE" id="PS51084">
    <property type="entry name" value="HIT_2"/>
    <property type="match status" value="1"/>
</dbReference>
<comment type="similarity">
    <text evidence="2">Belongs to the HINT family.</text>
</comment>
<evidence type="ECO:0000256" key="3">
    <source>
        <dbReference type="PIRSR" id="PIRSR601310-1"/>
    </source>
</evidence>
<dbReference type="SUPFAM" id="SSF54197">
    <property type="entry name" value="HIT-like"/>
    <property type="match status" value="1"/>
</dbReference>
<dbReference type="GO" id="GO:0003824">
    <property type="term" value="F:catalytic activity"/>
    <property type="evidence" value="ECO:0007669"/>
    <property type="project" value="InterPro"/>
</dbReference>
<evidence type="ECO:0000256" key="1">
    <source>
        <dbReference type="ARBA" id="ARBA00024472"/>
    </source>
</evidence>
<dbReference type="STRING" id="80966.ENSAPOP00000016883"/>
<dbReference type="InterPro" id="IPR036265">
    <property type="entry name" value="HIT-like_sf"/>
</dbReference>
<dbReference type="PANTHER" id="PTHR12486:SF6">
    <property type="entry name" value="ADENOSINE 5'-MONOPHOSPHORAMIDASE HINT3"/>
    <property type="match status" value="1"/>
</dbReference>
<evidence type="ECO:0000256" key="5">
    <source>
        <dbReference type="PROSITE-ProRule" id="PRU00464"/>
    </source>
</evidence>
<dbReference type="InterPro" id="IPR011146">
    <property type="entry name" value="HIT-like"/>
</dbReference>
<feature type="short sequence motif" description="Histidine triad motif" evidence="4 5">
    <location>
        <begin position="103"/>
        <end position="107"/>
    </location>
</feature>
<evidence type="ECO:0000259" key="6">
    <source>
        <dbReference type="PROSITE" id="PS51084"/>
    </source>
</evidence>